<keyword evidence="7 17" id="KW-0032">Aminotransferase</keyword>
<evidence type="ECO:0000256" key="14">
    <source>
        <dbReference type="ARBA" id="ARBA00049229"/>
    </source>
</evidence>
<dbReference type="InterPro" id="IPR050571">
    <property type="entry name" value="Class-IV_PLP-Dep_Aminotrnsfr"/>
</dbReference>
<evidence type="ECO:0000256" key="5">
    <source>
        <dbReference type="ARBA" id="ARBA00005072"/>
    </source>
</evidence>
<dbReference type="InterPro" id="IPR043131">
    <property type="entry name" value="BCAT-like_N"/>
</dbReference>
<gene>
    <name evidence="17" type="primary">ilvE</name>
    <name evidence="18" type="ORF">AMK68_01930</name>
</gene>
<dbReference type="CDD" id="cd01558">
    <property type="entry name" value="D-AAT_like"/>
    <property type="match status" value="1"/>
</dbReference>
<evidence type="ECO:0000313" key="19">
    <source>
        <dbReference type="Proteomes" id="UP000052020"/>
    </source>
</evidence>
<evidence type="ECO:0000256" key="3">
    <source>
        <dbReference type="ARBA" id="ARBA00004824"/>
    </source>
</evidence>
<evidence type="ECO:0000256" key="1">
    <source>
        <dbReference type="ARBA" id="ARBA00001933"/>
    </source>
</evidence>
<protein>
    <recommendedName>
        <fullName evidence="17">Branched-chain-amino-acid aminotransferase</fullName>
        <shortName evidence="17">BCAT</shortName>
        <ecNumber evidence="17">2.6.1.42</ecNumber>
    </recommendedName>
</protein>
<dbReference type="Gene3D" id="3.30.470.10">
    <property type="match status" value="1"/>
</dbReference>
<dbReference type="FunFam" id="3.20.10.10:FF:000002">
    <property type="entry name" value="D-alanine aminotransferase"/>
    <property type="match status" value="1"/>
</dbReference>
<evidence type="ECO:0000256" key="12">
    <source>
        <dbReference type="ARBA" id="ARBA00048212"/>
    </source>
</evidence>
<sequence>MSLLVYMDGEYVPQEDAKISVYDHGFLYGDGVFEGIRAYHGRVFKLDEHLDRLYRSAKAIMLEIPLSRKAVRSAVVDVLKRNGLSDGYVRLIVTRGRGDLGLDPRKCTAGPSVVIIADKIALYPKEMYEKGLEVMTVVTRRNLPEAINPAIKSLNYLNNIVAKLEVTRAHLLEGVMLNHQGFVAEATGDNIFVYRQNRLITPPLSVGILEGITRDTVIDLAREAGVPVGEEVFNQYDLYNADECFLTGTAAEIVPVVKIDGRIIGEGRPGPVTRDLIARFRELTATDGVAIE</sequence>
<reference evidence="18 19" key="1">
    <citation type="journal article" date="2015" name="Microbiome">
        <title>Genomic resolution of linkages in carbon, nitrogen, and sulfur cycling among widespread estuary sediment bacteria.</title>
        <authorList>
            <person name="Baker B.J."/>
            <person name="Lazar C.S."/>
            <person name="Teske A.P."/>
            <person name="Dick G.J."/>
        </authorList>
    </citation>
    <scope>NUCLEOTIDE SEQUENCE [LARGE SCALE GENOMIC DNA]</scope>
    <source>
        <strain evidence="18">DG_56</strain>
    </source>
</reference>
<comment type="pathway">
    <text evidence="5 17">Amino-acid biosynthesis; L-leucine biosynthesis; L-leucine from 3-methyl-2-oxobutanoate: step 4/4.</text>
</comment>
<evidence type="ECO:0000256" key="15">
    <source>
        <dbReference type="RuleBase" id="RU004106"/>
    </source>
</evidence>
<dbReference type="GO" id="GO:0005829">
    <property type="term" value="C:cytosol"/>
    <property type="evidence" value="ECO:0007669"/>
    <property type="project" value="TreeGrafter"/>
</dbReference>
<dbReference type="PANTHER" id="PTHR42743:SF11">
    <property type="entry name" value="AMINODEOXYCHORISMATE LYASE"/>
    <property type="match status" value="1"/>
</dbReference>
<dbReference type="PROSITE" id="PS00770">
    <property type="entry name" value="AA_TRANSFER_CLASS_4"/>
    <property type="match status" value="1"/>
</dbReference>
<keyword evidence="9 17" id="KW-0808">Transferase</keyword>
<comment type="cofactor">
    <cofactor evidence="1 16">
        <name>pyridoxal 5'-phosphate</name>
        <dbReference type="ChEBI" id="CHEBI:597326"/>
    </cofactor>
</comment>
<keyword evidence="8 17" id="KW-0028">Amino-acid biosynthesis</keyword>
<dbReference type="GO" id="GO:0009098">
    <property type="term" value="P:L-leucine biosynthetic process"/>
    <property type="evidence" value="ECO:0007669"/>
    <property type="project" value="UniProtKB-UniPathway"/>
</dbReference>
<dbReference type="GO" id="GO:0009097">
    <property type="term" value="P:isoleucine biosynthetic process"/>
    <property type="evidence" value="ECO:0007669"/>
    <property type="project" value="UniProtKB-UniPathway"/>
</dbReference>
<dbReference type="Proteomes" id="UP000052020">
    <property type="component" value="Unassembled WGS sequence"/>
</dbReference>
<dbReference type="PATRIC" id="fig|1704032.3.peg.128"/>
<dbReference type="UniPathway" id="UPA00047">
    <property type="reaction ID" value="UER00058"/>
</dbReference>
<keyword evidence="10 16" id="KW-0663">Pyridoxal phosphate</keyword>
<keyword evidence="11 17" id="KW-0100">Branched-chain amino acid biosynthesis</keyword>
<dbReference type="GO" id="GO:0052654">
    <property type="term" value="F:L-leucine-2-oxoglutarate transaminase activity"/>
    <property type="evidence" value="ECO:0007669"/>
    <property type="project" value="RHEA"/>
</dbReference>
<evidence type="ECO:0000256" key="11">
    <source>
        <dbReference type="ARBA" id="ARBA00023304"/>
    </source>
</evidence>
<comment type="catalytic activity">
    <reaction evidence="14 17">
        <text>L-leucine + 2-oxoglutarate = 4-methyl-2-oxopentanoate + L-glutamate</text>
        <dbReference type="Rhea" id="RHEA:18321"/>
        <dbReference type="ChEBI" id="CHEBI:16810"/>
        <dbReference type="ChEBI" id="CHEBI:17865"/>
        <dbReference type="ChEBI" id="CHEBI:29985"/>
        <dbReference type="ChEBI" id="CHEBI:57427"/>
        <dbReference type="EC" id="2.6.1.42"/>
    </reaction>
</comment>
<dbReference type="FunFam" id="3.30.470.10:FF:000006">
    <property type="entry name" value="Branched-chain-amino-acid aminotransferase"/>
    <property type="match status" value="1"/>
</dbReference>
<evidence type="ECO:0000256" key="9">
    <source>
        <dbReference type="ARBA" id="ARBA00022679"/>
    </source>
</evidence>
<proteinExistence type="inferred from homology"/>
<name>A0A0S7XPF9_9BACT</name>
<evidence type="ECO:0000256" key="13">
    <source>
        <dbReference type="ARBA" id="ARBA00048798"/>
    </source>
</evidence>
<dbReference type="UniPathway" id="UPA00048">
    <property type="reaction ID" value="UER00073"/>
</dbReference>
<dbReference type="Pfam" id="PF01063">
    <property type="entry name" value="Aminotran_4"/>
    <property type="match status" value="1"/>
</dbReference>
<evidence type="ECO:0000256" key="17">
    <source>
        <dbReference type="RuleBase" id="RU364094"/>
    </source>
</evidence>
<dbReference type="UniPathway" id="UPA00049">
    <property type="reaction ID" value="UER00062"/>
</dbReference>
<dbReference type="Gene3D" id="3.20.10.10">
    <property type="entry name" value="D-amino Acid Aminotransferase, subunit A, domain 2"/>
    <property type="match status" value="1"/>
</dbReference>
<evidence type="ECO:0000313" key="18">
    <source>
        <dbReference type="EMBL" id="KPJ64311.1"/>
    </source>
</evidence>
<evidence type="ECO:0000256" key="7">
    <source>
        <dbReference type="ARBA" id="ARBA00022576"/>
    </source>
</evidence>
<comment type="catalytic activity">
    <reaction evidence="13 17">
        <text>L-isoleucine + 2-oxoglutarate = (S)-3-methyl-2-oxopentanoate + L-glutamate</text>
        <dbReference type="Rhea" id="RHEA:24801"/>
        <dbReference type="ChEBI" id="CHEBI:16810"/>
        <dbReference type="ChEBI" id="CHEBI:29985"/>
        <dbReference type="ChEBI" id="CHEBI:35146"/>
        <dbReference type="ChEBI" id="CHEBI:58045"/>
        <dbReference type="EC" id="2.6.1.42"/>
    </reaction>
</comment>
<evidence type="ECO:0000256" key="4">
    <source>
        <dbReference type="ARBA" id="ARBA00004931"/>
    </source>
</evidence>
<dbReference type="EMBL" id="LIZY01000032">
    <property type="protein sequence ID" value="KPJ64311.1"/>
    <property type="molecule type" value="Genomic_DNA"/>
</dbReference>
<dbReference type="NCBIfam" id="NF006185">
    <property type="entry name" value="PRK08320.1"/>
    <property type="match status" value="1"/>
</dbReference>
<comment type="function">
    <text evidence="2 17">Acts on leucine, isoleucine and valine.</text>
</comment>
<evidence type="ECO:0000256" key="2">
    <source>
        <dbReference type="ARBA" id="ARBA00003109"/>
    </source>
</evidence>
<accession>A0A0S7XPF9</accession>
<comment type="similarity">
    <text evidence="6 15">Belongs to the class-IV pyridoxal-phosphate-dependent aminotransferase family.</text>
</comment>
<comment type="catalytic activity">
    <reaction evidence="12 17">
        <text>L-valine + 2-oxoglutarate = 3-methyl-2-oxobutanoate + L-glutamate</text>
        <dbReference type="Rhea" id="RHEA:24813"/>
        <dbReference type="ChEBI" id="CHEBI:11851"/>
        <dbReference type="ChEBI" id="CHEBI:16810"/>
        <dbReference type="ChEBI" id="CHEBI:29985"/>
        <dbReference type="ChEBI" id="CHEBI:57762"/>
        <dbReference type="EC" id="2.6.1.42"/>
    </reaction>
</comment>
<dbReference type="GO" id="GO:0052655">
    <property type="term" value="F:L-valine-2-oxoglutarate transaminase activity"/>
    <property type="evidence" value="ECO:0007669"/>
    <property type="project" value="RHEA"/>
</dbReference>
<evidence type="ECO:0000256" key="10">
    <source>
        <dbReference type="ARBA" id="ARBA00022898"/>
    </source>
</evidence>
<dbReference type="NCBIfam" id="TIGR01122">
    <property type="entry name" value="ilvE_I"/>
    <property type="match status" value="1"/>
</dbReference>
<evidence type="ECO:0000256" key="16">
    <source>
        <dbReference type="RuleBase" id="RU004516"/>
    </source>
</evidence>
<evidence type="ECO:0000256" key="8">
    <source>
        <dbReference type="ARBA" id="ARBA00022605"/>
    </source>
</evidence>
<comment type="pathway">
    <text evidence="3 17">Amino-acid biosynthesis; L-isoleucine biosynthesis; L-isoleucine from 2-oxobutanoate: step 4/4.</text>
</comment>
<dbReference type="InterPro" id="IPR001544">
    <property type="entry name" value="Aminotrans_IV"/>
</dbReference>
<dbReference type="InterPro" id="IPR005785">
    <property type="entry name" value="B_amino_transI"/>
</dbReference>
<dbReference type="SUPFAM" id="SSF56752">
    <property type="entry name" value="D-aminoacid aminotransferase-like PLP-dependent enzymes"/>
    <property type="match status" value="1"/>
</dbReference>
<dbReference type="AlphaFoldDB" id="A0A0S7XPF9"/>
<dbReference type="GO" id="GO:0052656">
    <property type="term" value="F:L-isoleucine-2-oxoglutarate transaminase activity"/>
    <property type="evidence" value="ECO:0007669"/>
    <property type="project" value="RHEA"/>
</dbReference>
<comment type="caution">
    <text evidence="18">The sequence shown here is derived from an EMBL/GenBank/DDBJ whole genome shotgun (WGS) entry which is preliminary data.</text>
</comment>
<dbReference type="InterPro" id="IPR043132">
    <property type="entry name" value="BCAT-like_C"/>
</dbReference>
<comment type="pathway">
    <text evidence="4 17">Amino-acid biosynthesis; L-valine biosynthesis; L-valine from pyruvate: step 4/4.</text>
</comment>
<dbReference type="InterPro" id="IPR036038">
    <property type="entry name" value="Aminotransferase-like"/>
</dbReference>
<dbReference type="PANTHER" id="PTHR42743">
    <property type="entry name" value="AMINO-ACID AMINOTRANSFERASE"/>
    <property type="match status" value="1"/>
</dbReference>
<dbReference type="InterPro" id="IPR018300">
    <property type="entry name" value="Aminotrans_IV_CS"/>
</dbReference>
<dbReference type="GO" id="GO:0009099">
    <property type="term" value="P:L-valine biosynthetic process"/>
    <property type="evidence" value="ECO:0007669"/>
    <property type="project" value="UniProtKB-UniPathway"/>
</dbReference>
<organism evidence="18 19">
    <name type="scientific">candidate division KD3-62 bacterium DG_56</name>
    <dbReference type="NCBI Taxonomy" id="1704032"/>
    <lineage>
        <taxon>Bacteria</taxon>
        <taxon>candidate division KD3-62</taxon>
    </lineage>
</organism>
<dbReference type="EC" id="2.6.1.42" evidence="17"/>
<evidence type="ECO:0000256" key="6">
    <source>
        <dbReference type="ARBA" id="ARBA00009320"/>
    </source>
</evidence>